<evidence type="ECO:0000256" key="5">
    <source>
        <dbReference type="ARBA" id="ARBA00023136"/>
    </source>
</evidence>
<organism evidence="9 10">
    <name type="scientific">Streptomyces sanyensis</name>
    <dbReference type="NCBI Taxonomy" id="568869"/>
    <lineage>
        <taxon>Bacteria</taxon>
        <taxon>Bacillati</taxon>
        <taxon>Actinomycetota</taxon>
        <taxon>Actinomycetes</taxon>
        <taxon>Kitasatosporales</taxon>
        <taxon>Streptomycetaceae</taxon>
        <taxon>Streptomyces</taxon>
    </lineage>
</organism>
<dbReference type="InterPro" id="IPR027379">
    <property type="entry name" value="CLS_N"/>
</dbReference>
<sequence length="133" mass="15612">MHLAYDYPLLGAMWSIMWLFLWILWFFLLFRIIIDIFRDDTMSGWAKTGWLIFVIILPFLGVLVYVLARGKGMGLRELEHTRSQKQAMDEYIRTTAGEGEQSKAEQLAKLSEVRARGDLTDEEFQRAKEHILQ</sequence>
<dbReference type="Pfam" id="PF13396">
    <property type="entry name" value="PLDc_N"/>
    <property type="match status" value="1"/>
</dbReference>
<dbReference type="Pfam" id="PF09851">
    <property type="entry name" value="SHOCT"/>
    <property type="match status" value="1"/>
</dbReference>
<evidence type="ECO:0000256" key="4">
    <source>
        <dbReference type="ARBA" id="ARBA00022989"/>
    </source>
</evidence>
<evidence type="ECO:0000256" key="3">
    <source>
        <dbReference type="ARBA" id="ARBA00022692"/>
    </source>
</evidence>
<name>A0ABP8ZS14_9ACTN</name>
<feature type="transmembrane region" description="Helical" evidence="6">
    <location>
        <begin position="49"/>
        <end position="68"/>
    </location>
</feature>
<gene>
    <name evidence="9" type="ORF">GCM10023329_07990</name>
</gene>
<accession>A0ABP8ZS14</accession>
<evidence type="ECO:0000313" key="10">
    <source>
        <dbReference type="Proteomes" id="UP001501147"/>
    </source>
</evidence>
<comment type="subcellular location">
    <subcellularLocation>
        <location evidence="1">Cell membrane</location>
        <topology evidence="1">Multi-pass membrane protein</topology>
    </subcellularLocation>
</comment>
<feature type="domain" description="SHOCT" evidence="7">
    <location>
        <begin position="105"/>
        <end position="132"/>
    </location>
</feature>
<keyword evidence="10" id="KW-1185">Reference proteome</keyword>
<dbReference type="EMBL" id="BAABJV010000001">
    <property type="protein sequence ID" value="GAA4764514.1"/>
    <property type="molecule type" value="Genomic_DNA"/>
</dbReference>
<evidence type="ECO:0000256" key="1">
    <source>
        <dbReference type="ARBA" id="ARBA00004651"/>
    </source>
</evidence>
<evidence type="ECO:0000259" key="8">
    <source>
        <dbReference type="Pfam" id="PF13396"/>
    </source>
</evidence>
<protein>
    <submittedName>
        <fullName evidence="9">SHOCT domain-containing protein</fullName>
    </submittedName>
</protein>
<reference evidence="10" key="1">
    <citation type="journal article" date="2019" name="Int. J. Syst. Evol. Microbiol.">
        <title>The Global Catalogue of Microorganisms (GCM) 10K type strain sequencing project: providing services to taxonomists for standard genome sequencing and annotation.</title>
        <authorList>
            <consortium name="The Broad Institute Genomics Platform"/>
            <consortium name="The Broad Institute Genome Sequencing Center for Infectious Disease"/>
            <person name="Wu L."/>
            <person name="Ma J."/>
        </authorList>
    </citation>
    <scope>NUCLEOTIDE SEQUENCE [LARGE SCALE GENOMIC DNA]</scope>
    <source>
        <strain evidence="10">JCM 18324</strain>
    </source>
</reference>
<proteinExistence type="predicted"/>
<dbReference type="InterPro" id="IPR018649">
    <property type="entry name" value="SHOCT"/>
</dbReference>
<evidence type="ECO:0000259" key="7">
    <source>
        <dbReference type="Pfam" id="PF09851"/>
    </source>
</evidence>
<dbReference type="RefSeq" id="WP_345609390.1">
    <property type="nucleotide sequence ID" value="NZ_BAABJV010000001.1"/>
</dbReference>
<evidence type="ECO:0000256" key="2">
    <source>
        <dbReference type="ARBA" id="ARBA00022475"/>
    </source>
</evidence>
<feature type="domain" description="Cardiolipin synthase N-terminal" evidence="8">
    <location>
        <begin position="23"/>
        <end position="69"/>
    </location>
</feature>
<evidence type="ECO:0000313" key="9">
    <source>
        <dbReference type="EMBL" id="GAA4764514.1"/>
    </source>
</evidence>
<dbReference type="Proteomes" id="UP001501147">
    <property type="component" value="Unassembled WGS sequence"/>
</dbReference>
<comment type="caution">
    <text evidence="9">The sequence shown here is derived from an EMBL/GenBank/DDBJ whole genome shotgun (WGS) entry which is preliminary data.</text>
</comment>
<keyword evidence="5 6" id="KW-0472">Membrane</keyword>
<feature type="transmembrane region" description="Helical" evidence="6">
    <location>
        <begin position="12"/>
        <end position="34"/>
    </location>
</feature>
<keyword evidence="4 6" id="KW-1133">Transmembrane helix</keyword>
<keyword evidence="2" id="KW-1003">Cell membrane</keyword>
<evidence type="ECO:0000256" key="6">
    <source>
        <dbReference type="SAM" id="Phobius"/>
    </source>
</evidence>
<keyword evidence="3 6" id="KW-0812">Transmembrane</keyword>